<dbReference type="Proteomes" id="UP000594263">
    <property type="component" value="Unplaced"/>
</dbReference>
<dbReference type="EnsemblPlants" id="Kaladp0027s0062.1.v1.1">
    <property type="protein sequence ID" value="Kaladp0027s0062.1.v1.1"/>
    <property type="gene ID" value="Kaladp0027s0062.v1.1"/>
</dbReference>
<dbReference type="SUPFAM" id="SSF53474">
    <property type="entry name" value="alpha/beta-Hydrolases"/>
    <property type="match status" value="1"/>
</dbReference>
<dbReference type="Gramene" id="Kaladp0027s0062.1.v1.1">
    <property type="protein sequence ID" value="Kaladp0027s0062.1.v1.1"/>
    <property type="gene ID" value="Kaladp0027s0062.v1.1"/>
</dbReference>
<protein>
    <recommendedName>
        <fullName evidence="2">AB hydrolase-1 domain-containing protein</fullName>
    </recommendedName>
</protein>
<feature type="chain" id="PRO_5029493642" description="AB hydrolase-1 domain-containing protein" evidence="1">
    <location>
        <begin position="26"/>
        <end position="415"/>
    </location>
</feature>
<dbReference type="Pfam" id="PF00561">
    <property type="entry name" value="Abhydrolase_1"/>
    <property type="match status" value="1"/>
</dbReference>
<reference evidence="3" key="1">
    <citation type="submission" date="2021-01" db="UniProtKB">
        <authorList>
            <consortium name="EnsemblPlants"/>
        </authorList>
    </citation>
    <scope>IDENTIFICATION</scope>
</reference>
<dbReference type="Gene3D" id="3.40.50.1820">
    <property type="entry name" value="alpha/beta hydrolase"/>
    <property type="match status" value="1"/>
</dbReference>
<dbReference type="OMA" id="CGGAKFM"/>
<proteinExistence type="predicted"/>
<organism evidence="3 4">
    <name type="scientific">Kalanchoe fedtschenkoi</name>
    <name type="common">Lavender scallops</name>
    <name type="synonym">South American air plant</name>
    <dbReference type="NCBI Taxonomy" id="63787"/>
    <lineage>
        <taxon>Eukaryota</taxon>
        <taxon>Viridiplantae</taxon>
        <taxon>Streptophyta</taxon>
        <taxon>Embryophyta</taxon>
        <taxon>Tracheophyta</taxon>
        <taxon>Spermatophyta</taxon>
        <taxon>Magnoliopsida</taxon>
        <taxon>eudicotyledons</taxon>
        <taxon>Gunneridae</taxon>
        <taxon>Pentapetalae</taxon>
        <taxon>Saxifragales</taxon>
        <taxon>Crassulaceae</taxon>
        <taxon>Kalanchoe</taxon>
    </lineage>
</organism>
<evidence type="ECO:0000313" key="4">
    <source>
        <dbReference type="Proteomes" id="UP000594263"/>
    </source>
</evidence>
<dbReference type="AlphaFoldDB" id="A0A7N0T920"/>
<sequence length="415" mass="46475">MPSLHLTPAKLLASLVFLFLDLLDALLCVLFRFVDKVVDGAGSECYCSNDGCGSEEVSESLYGRKNAFRKLVVGKLEKTESKSDDAKMAKSRWSDCGCQSCLSWMRNGGDLKLHVSAFQPSNVQECERKPAEMENVIFLHGFLASSSFWTETVVPYFSHGVKANYRLFAADLLGFGKSPKPRDCLYTLRDHLEMVKKSVVEAYALEAFHVVAHSMGCVVALALAAEFADSVKSVTLVAPPYFPSAEDAGLTALEKLAEKKLWPPMAFGSAVMSWYEHLGRCVCFFFCRFHLVWESILKLLARKRNLHFMIVDLTRHTHHSAWHSMHNVICGGVKLMDDYLTTLNKSGVKLNVIQGDRDQVVPLECLYNIKMKFPDTDVRILKNADHSTVILGREKEFARELESIWASTGPSRNAT</sequence>
<name>A0A7N0T920_KALFE</name>
<feature type="signal peptide" evidence="1">
    <location>
        <begin position="1"/>
        <end position="25"/>
    </location>
</feature>
<evidence type="ECO:0000259" key="2">
    <source>
        <dbReference type="Pfam" id="PF00561"/>
    </source>
</evidence>
<evidence type="ECO:0000313" key="3">
    <source>
        <dbReference type="EnsemblPlants" id="Kaladp0027s0062.1.v1.1"/>
    </source>
</evidence>
<dbReference type="InterPro" id="IPR000073">
    <property type="entry name" value="AB_hydrolase_1"/>
</dbReference>
<dbReference type="PANTHER" id="PTHR43689:SF14">
    <property type="entry name" value="LYSOPHOSPHOLIPASE BODYGUARD 4-RELATED"/>
    <property type="match status" value="1"/>
</dbReference>
<dbReference type="InterPro" id="IPR029058">
    <property type="entry name" value="AB_hydrolase_fold"/>
</dbReference>
<keyword evidence="4" id="KW-1185">Reference proteome</keyword>
<dbReference type="PRINTS" id="PR00111">
    <property type="entry name" value="ABHYDROLASE"/>
</dbReference>
<dbReference type="PANTHER" id="PTHR43689">
    <property type="entry name" value="HYDROLASE"/>
    <property type="match status" value="1"/>
</dbReference>
<keyword evidence="1" id="KW-0732">Signal</keyword>
<feature type="domain" description="AB hydrolase-1" evidence="2">
    <location>
        <begin position="136"/>
        <end position="248"/>
    </location>
</feature>
<accession>A0A7N0T920</accession>
<evidence type="ECO:0000256" key="1">
    <source>
        <dbReference type="SAM" id="SignalP"/>
    </source>
</evidence>